<dbReference type="RefSeq" id="WP_119970679.1">
    <property type="nucleotide sequence ID" value="NZ_CP032416.1"/>
</dbReference>
<evidence type="ECO:0000313" key="3">
    <source>
        <dbReference type="Proteomes" id="UP000266301"/>
    </source>
</evidence>
<organism evidence="2 3">
    <name type="scientific">Clostridium fermenticellae</name>
    <dbReference type="NCBI Taxonomy" id="2068654"/>
    <lineage>
        <taxon>Bacteria</taxon>
        <taxon>Bacillati</taxon>
        <taxon>Bacillota</taxon>
        <taxon>Clostridia</taxon>
        <taxon>Eubacteriales</taxon>
        <taxon>Clostridiaceae</taxon>
        <taxon>Clostridium</taxon>
    </lineage>
</organism>
<gene>
    <name evidence="2" type="ORF">D4Z93_04275</name>
</gene>
<sequence>MCVIIDCRTSIEEINNLKKLGFKPLMCPKSDLLYEAVSGHPDMLLKIVNNNTILVHKDMPLSFINKLRNLGYKIFLSKNNLNSKYPNDIILNSVNLDDIFIHNIKYTDPVLLNFMKRKRKINVNQGYTKCSTAIVSNKAIITSDLSIANAVKIENIDTLLVPPGDILLPGLDYGFIGGCCGLIDSHTMAFYGNLKYYKYGKEVLEFLNKYSVNPVFLRNDRLIDRGSILKL</sequence>
<evidence type="ECO:0000313" key="2">
    <source>
        <dbReference type="EMBL" id="AYD39773.1"/>
    </source>
</evidence>
<dbReference type="Proteomes" id="UP000266301">
    <property type="component" value="Chromosome"/>
</dbReference>
<name>A0A386H2K6_9CLOT</name>
<dbReference type="OrthoDB" id="1753686at2"/>
<dbReference type="EMBL" id="CP032416">
    <property type="protein sequence ID" value="AYD39773.1"/>
    <property type="molecule type" value="Genomic_DNA"/>
</dbReference>
<accession>A0A386H2K6</accession>
<keyword evidence="3" id="KW-1185">Reference proteome</keyword>
<feature type="domain" description="DUF6873" evidence="1">
    <location>
        <begin position="4"/>
        <end position="229"/>
    </location>
</feature>
<reference evidence="2 3" key="1">
    <citation type="journal article" date="2019" name="Int. J. Syst. Evol. Microbiol.">
        <title>Clostridium fermenticellae sp. nov., isolated from the mud in a fermentation cellar for the production of the Chinese liquor, baijiu.</title>
        <authorList>
            <person name="Xu P.X."/>
            <person name="Chai L.J."/>
            <person name="Qiu T."/>
            <person name="Zhang X.J."/>
            <person name="Lu Z.M."/>
            <person name="Xiao C."/>
            <person name="Wang S.T."/>
            <person name="Shen C.H."/>
            <person name="Shi J.S."/>
            <person name="Xu Z.H."/>
        </authorList>
    </citation>
    <scope>NUCLEOTIDE SEQUENCE [LARGE SCALE GENOMIC DNA]</scope>
    <source>
        <strain evidence="2 3">JN500901</strain>
    </source>
</reference>
<dbReference type="InterPro" id="IPR049238">
    <property type="entry name" value="DUF6873"/>
</dbReference>
<dbReference type="Pfam" id="PF21778">
    <property type="entry name" value="DUF6873"/>
    <property type="match status" value="1"/>
</dbReference>
<protein>
    <recommendedName>
        <fullName evidence="1">DUF6873 domain-containing protein</fullName>
    </recommendedName>
</protein>
<dbReference type="AlphaFoldDB" id="A0A386H2K6"/>
<dbReference type="KEGG" id="cfer:D4Z93_04275"/>
<proteinExistence type="predicted"/>
<evidence type="ECO:0000259" key="1">
    <source>
        <dbReference type="Pfam" id="PF21778"/>
    </source>
</evidence>